<protein>
    <recommendedName>
        <fullName evidence="1">DUF7260 domain-containing protein</fullName>
    </recommendedName>
</protein>
<accession>M0NC77</accession>
<keyword evidence="3" id="KW-1185">Reference proteome</keyword>
<dbReference type="EMBL" id="AOME01000029">
    <property type="protein sequence ID" value="EMA54285.1"/>
    <property type="molecule type" value="Genomic_DNA"/>
</dbReference>
<dbReference type="InterPro" id="IPR055684">
    <property type="entry name" value="DUF7260"/>
</dbReference>
<proteinExistence type="predicted"/>
<reference evidence="2 3" key="1">
    <citation type="journal article" date="2014" name="PLoS Genet.">
        <title>Phylogenetically driven sequencing of extremely halophilic archaea reveals strategies for static and dynamic osmo-response.</title>
        <authorList>
            <person name="Becker E.A."/>
            <person name="Seitzer P.M."/>
            <person name="Tritt A."/>
            <person name="Larsen D."/>
            <person name="Krusor M."/>
            <person name="Yao A.I."/>
            <person name="Wu D."/>
            <person name="Madern D."/>
            <person name="Eisen J.A."/>
            <person name="Darling A.E."/>
            <person name="Facciotti M.T."/>
        </authorList>
    </citation>
    <scope>NUCLEOTIDE SEQUENCE [LARGE SCALE GENOMIC DNA]</scope>
    <source>
        <strain evidence="2 3">DSM 8989</strain>
    </source>
</reference>
<sequence length="141" mass="15724">MATRFAPTHVRSAIAVVETDHERTITERDAFARFADCVSEFEVSSVDLHPDHAQQAPAQTLVAPETAARAKSPLARVRDAYRDTVMGVPHYDEEYDDSLPESLTGEFSPEVAAAVLTSEQLTPHLRDRLIDATHRARESRR</sequence>
<evidence type="ECO:0000313" key="3">
    <source>
        <dbReference type="Proteomes" id="UP000011625"/>
    </source>
</evidence>
<dbReference type="Proteomes" id="UP000011625">
    <property type="component" value="Unassembled WGS sequence"/>
</dbReference>
<dbReference type="Pfam" id="PF23921">
    <property type="entry name" value="DUF7260"/>
    <property type="match status" value="1"/>
</dbReference>
<feature type="domain" description="DUF7260" evidence="1">
    <location>
        <begin position="8"/>
        <end position="141"/>
    </location>
</feature>
<feature type="non-terminal residue" evidence="2">
    <location>
        <position position="141"/>
    </location>
</feature>
<dbReference type="AlphaFoldDB" id="M0NC77"/>
<organism evidence="2 3">
    <name type="scientific">Halococcus salifodinae DSM 8989</name>
    <dbReference type="NCBI Taxonomy" id="1227456"/>
    <lineage>
        <taxon>Archaea</taxon>
        <taxon>Methanobacteriati</taxon>
        <taxon>Methanobacteriota</taxon>
        <taxon>Stenosarchaea group</taxon>
        <taxon>Halobacteria</taxon>
        <taxon>Halobacteriales</taxon>
        <taxon>Halococcaceae</taxon>
        <taxon>Halococcus</taxon>
    </lineage>
</organism>
<name>M0NC77_9EURY</name>
<evidence type="ECO:0000259" key="1">
    <source>
        <dbReference type="Pfam" id="PF23921"/>
    </source>
</evidence>
<comment type="caution">
    <text evidence="2">The sequence shown here is derived from an EMBL/GenBank/DDBJ whole genome shotgun (WGS) entry which is preliminary data.</text>
</comment>
<gene>
    <name evidence="2" type="ORF">C450_06455</name>
</gene>
<evidence type="ECO:0000313" key="2">
    <source>
        <dbReference type="EMBL" id="EMA54285.1"/>
    </source>
</evidence>